<keyword evidence="5" id="KW-0813">Transport</keyword>
<evidence type="ECO:0000256" key="5">
    <source>
        <dbReference type="RuleBase" id="RU367038"/>
    </source>
</evidence>
<reference evidence="6" key="2">
    <citation type="submission" date="2011-02" db="EMBL/GenBank/DDBJ databases">
        <authorList>
            <person name="MacLean D."/>
        </authorList>
    </citation>
    <scope>NUCLEOTIDE SEQUENCE</scope>
</reference>
<keyword evidence="5" id="KW-0653">Protein transport</keyword>
<name>F0W6S4_9STRA</name>
<comment type="similarity">
    <text evidence="5">Belongs to the Tim17/Tim22/Tim23 family.</text>
</comment>
<dbReference type="GO" id="GO:0042721">
    <property type="term" value="C:TIM22 mitochondrial import inner membrane insertion complex"/>
    <property type="evidence" value="ECO:0007669"/>
    <property type="project" value="UniProtKB-UniRule"/>
</dbReference>
<gene>
    <name evidence="6" type="primary">AlNc14C26G2560</name>
    <name evidence="6" type="ORF">ALNC14_029620</name>
</gene>
<dbReference type="EMBL" id="FR824071">
    <property type="protein sequence ID" value="CCA16819.1"/>
    <property type="molecule type" value="Genomic_DNA"/>
</dbReference>
<keyword evidence="3 5" id="KW-1133">Transmembrane helix</keyword>
<keyword evidence="2 5" id="KW-0812">Transmembrane</keyword>
<organism evidence="6">
    <name type="scientific">Albugo laibachii Nc14</name>
    <dbReference type="NCBI Taxonomy" id="890382"/>
    <lineage>
        <taxon>Eukaryota</taxon>
        <taxon>Sar</taxon>
        <taxon>Stramenopiles</taxon>
        <taxon>Oomycota</taxon>
        <taxon>Peronosporomycetes</taxon>
        <taxon>Albuginales</taxon>
        <taxon>Albuginaceae</taxon>
        <taxon>Albugo</taxon>
    </lineage>
</organism>
<dbReference type="GO" id="GO:0030943">
    <property type="term" value="F:mitochondrion targeting sequence binding"/>
    <property type="evidence" value="ECO:0007669"/>
    <property type="project" value="TreeGrafter"/>
</dbReference>
<feature type="transmembrane region" description="Helical" evidence="5">
    <location>
        <begin position="50"/>
        <end position="71"/>
    </location>
</feature>
<dbReference type="AlphaFoldDB" id="F0W6S4"/>
<dbReference type="GO" id="GO:0008320">
    <property type="term" value="F:protein transmembrane transporter activity"/>
    <property type="evidence" value="ECO:0007669"/>
    <property type="project" value="UniProtKB-UniRule"/>
</dbReference>
<evidence type="ECO:0000256" key="3">
    <source>
        <dbReference type="ARBA" id="ARBA00022989"/>
    </source>
</evidence>
<keyword evidence="5" id="KW-0999">Mitochondrion inner membrane</keyword>
<proteinExistence type="inferred from homology"/>
<dbReference type="HOGENOM" id="CLU_152252_0_0_1"/>
<evidence type="ECO:0000256" key="2">
    <source>
        <dbReference type="ARBA" id="ARBA00022692"/>
    </source>
</evidence>
<keyword evidence="4 5" id="KW-0472">Membrane</keyword>
<dbReference type="Pfam" id="PF02466">
    <property type="entry name" value="Tim17"/>
    <property type="match status" value="1"/>
</dbReference>
<comment type="caution">
    <text evidence="5">Lacks conserved residue(s) required for the propagation of feature annotation.</text>
</comment>
<keyword evidence="5" id="KW-0811">Translocation</keyword>
<comment type="subunit">
    <text evidence="5">Component of the TIM22 complex.</text>
</comment>
<accession>F0W6S4</accession>
<comment type="subcellular location">
    <subcellularLocation>
        <location evidence="1">Membrane</location>
        <topology evidence="1">Multi-pass membrane protein</topology>
    </subcellularLocation>
    <subcellularLocation>
        <location evidence="5">Mitochondrion inner membrane</location>
        <topology evidence="5">Multi-pass membrane protein</topology>
    </subcellularLocation>
</comment>
<dbReference type="InterPro" id="IPR039175">
    <property type="entry name" value="TIM22"/>
</dbReference>
<reference evidence="6" key="1">
    <citation type="journal article" date="2011" name="PLoS Biol.">
        <title>Gene gain and loss during evolution of obligate parasitism in the white rust pathogen of Arabidopsis thaliana.</title>
        <authorList>
            <person name="Kemen E."/>
            <person name="Gardiner A."/>
            <person name="Schultz-Larsen T."/>
            <person name="Kemen A.C."/>
            <person name="Balmuth A.L."/>
            <person name="Robert-Seilaniantz A."/>
            <person name="Bailey K."/>
            <person name="Holub E."/>
            <person name="Studholme D.J."/>
            <person name="Maclean D."/>
            <person name="Jones J.D."/>
        </authorList>
    </citation>
    <scope>NUCLEOTIDE SEQUENCE</scope>
</reference>
<protein>
    <recommendedName>
        <fullName evidence="5">Mitochondrial import inner membrane translocase subunit TIM22</fullName>
    </recommendedName>
</protein>
<evidence type="ECO:0000256" key="1">
    <source>
        <dbReference type="ARBA" id="ARBA00004141"/>
    </source>
</evidence>
<evidence type="ECO:0000313" key="6">
    <source>
        <dbReference type="EMBL" id="CCA16819.1"/>
    </source>
</evidence>
<keyword evidence="5" id="KW-0496">Mitochondrion</keyword>
<sequence length="145" mass="15126">MYEPTGVQKIFACAGAGVFFGASVGSIEAVWSIPKLGANLPKFSSQLKHIGGRCVLFGVAGTLFATIEYAAELIRHKKDYMNAGIAGGLAGGAIVGLRNGNPRTASGSALIAAVACGAGSYWETLADDPFEQYAATRKARERRVE</sequence>
<dbReference type="GO" id="GO:0045039">
    <property type="term" value="P:protein insertion into mitochondrial inner membrane"/>
    <property type="evidence" value="ECO:0007669"/>
    <property type="project" value="UniProtKB-UniRule"/>
</dbReference>
<comment type="function">
    <text evidence="5">Essential core component of the TIM22 complex, a complex that mediates the import and insertion of multi-pass transmembrane proteins into the mitochondrial inner membrane. In the TIM22 complex, it constitutes the voltage-activated and signal-gated channel. Forms a twin-pore translocase that uses the membrane potential as external driving force in 2 voltage-dependent steps.</text>
</comment>
<dbReference type="PANTHER" id="PTHR14110:SF5">
    <property type="entry name" value="OUTER ENVELOPE PORE PROTEIN 16-4, CHLOROPLASTIC"/>
    <property type="match status" value="1"/>
</dbReference>
<dbReference type="PANTHER" id="PTHR14110">
    <property type="entry name" value="MITOCHONDRIAL IMPORT INNER MEMBRANE TRANSLOCASE SUBUNIT TIM22"/>
    <property type="match status" value="1"/>
</dbReference>
<evidence type="ECO:0000256" key="4">
    <source>
        <dbReference type="ARBA" id="ARBA00023136"/>
    </source>
</evidence>